<gene>
    <name evidence="1" type="ordered locus">Gura_3434</name>
</gene>
<evidence type="ECO:0000313" key="2">
    <source>
        <dbReference type="Proteomes" id="UP000006695"/>
    </source>
</evidence>
<name>A5G722_GEOUR</name>
<accession>A5G722</accession>
<dbReference type="KEGG" id="gur:Gura_3434"/>
<keyword evidence="2" id="KW-1185">Reference proteome</keyword>
<dbReference type="Proteomes" id="UP000006695">
    <property type="component" value="Chromosome"/>
</dbReference>
<dbReference type="EMBL" id="CP000698">
    <property type="protein sequence ID" value="ABQ27590.1"/>
    <property type="molecule type" value="Genomic_DNA"/>
</dbReference>
<sequence length="118" mass="13756">MRSFGKKLIRAGHFYLKYVKNFTWLPIRLQVYSPERIFENEFDVLYGRVAMAKARVFYLNDYRKSENLLEKDLIAKLEGHFAEAGLIENSGNMKRVPGLQTDYVDSLSSRVAFPEKAE</sequence>
<reference evidence="1 2" key="1">
    <citation type="submission" date="2007-05" db="EMBL/GenBank/DDBJ databases">
        <title>Complete sequence of Geobacter uraniireducens Rf4.</title>
        <authorList>
            <consortium name="US DOE Joint Genome Institute"/>
            <person name="Copeland A."/>
            <person name="Lucas S."/>
            <person name="Lapidus A."/>
            <person name="Barry K."/>
            <person name="Detter J.C."/>
            <person name="Glavina del Rio T."/>
            <person name="Hammon N."/>
            <person name="Israni S."/>
            <person name="Dalin E."/>
            <person name="Tice H."/>
            <person name="Pitluck S."/>
            <person name="Chertkov O."/>
            <person name="Brettin T."/>
            <person name="Bruce D."/>
            <person name="Han C."/>
            <person name="Schmutz J."/>
            <person name="Larimer F."/>
            <person name="Land M."/>
            <person name="Hauser L."/>
            <person name="Kyrpides N."/>
            <person name="Mikhailova N."/>
            <person name="Shelobolina E."/>
            <person name="Aklujkar M."/>
            <person name="Lovley D."/>
            <person name="Richardson P."/>
        </authorList>
    </citation>
    <scope>NUCLEOTIDE SEQUENCE [LARGE SCALE GENOMIC DNA]</scope>
    <source>
        <strain evidence="1 2">Rf4</strain>
    </source>
</reference>
<dbReference type="HOGENOM" id="CLU_2069759_0_0_7"/>
<evidence type="ECO:0000313" key="1">
    <source>
        <dbReference type="EMBL" id="ABQ27590.1"/>
    </source>
</evidence>
<proteinExistence type="predicted"/>
<organism evidence="1 2">
    <name type="scientific">Geotalea uraniireducens (strain Rf4)</name>
    <name type="common">Geobacter uraniireducens</name>
    <dbReference type="NCBI Taxonomy" id="351605"/>
    <lineage>
        <taxon>Bacteria</taxon>
        <taxon>Pseudomonadati</taxon>
        <taxon>Thermodesulfobacteriota</taxon>
        <taxon>Desulfuromonadia</taxon>
        <taxon>Geobacterales</taxon>
        <taxon>Geobacteraceae</taxon>
        <taxon>Geotalea</taxon>
    </lineage>
</organism>
<protein>
    <submittedName>
        <fullName evidence="1">Uncharacterized protein</fullName>
    </submittedName>
</protein>
<dbReference type="AlphaFoldDB" id="A5G722"/>